<keyword evidence="10 12" id="KW-0739">Sodium transport</keyword>
<keyword evidence="8 12" id="KW-0406">Ion transport</keyword>
<evidence type="ECO:0000256" key="13">
    <source>
        <dbReference type="SAM" id="Phobius"/>
    </source>
</evidence>
<keyword evidence="11 12" id="KW-0407">Ion channel</keyword>
<keyword evidence="7" id="KW-0915">Sodium</keyword>
<evidence type="ECO:0000256" key="12">
    <source>
        <dbReference type="RuleBase" id="RU000679"/>
    </source>
</evidence>
<evidence type="ECO:0008006" key="16">
    <source>
        <dbReference type="Google" id="ProtNLM"/>
    </source>
</evidence>
<dbReference type="EMBL" id="CAKOGL010000012">
    <property type="protein sequence ID" value="CAH2092886.1"/>
    <property type="molecule type" value="Genomic_DNA"/>
</dbReference>
<evidence type="ECO:0000256" key="9">
    <source>
        <dbReference type="ARBA" id="ARBA00023136"/>
    </source>
</evidence>
<evidence type="ECO:0000256" key="5">
    <source>
        <dbReference type="ARBA" id="ARBA00022692"/>
    </source>
</evidence>
<dbReference type="GO" id="GO:0015280">
    <property type="term" value="F:ligand-gated sodium channel activity"/>
    <property type="evidence" value="ECO:0007669"/>
    <property type="project" value="TreeGrafter"/>
</dbReference>
<dbReference type="Proteomes" id="UP001153954">
    <property type="component" value="Unassembled WGS sequence"/>
</dbReference>
<evidence type="ECO:0000256" key="2">
    <source>
        <dbReference type="ARBA" id="ARBA00007193"/>
    </source>
</evidence>
<accession>A0AAU9U4N3</accession>
<evidence type="ECO:0000256" key="11">
    <source>
        <dbReference type="ARBA" id="ARBA00023303"/>
    </source>
</evidence>
<feature type="transmembrane region" description="Helical" evidence="13">
    <location>
        <begin position="77"/>
        <end position="94"/>
    </location>
</feature>
<sequence length="490" mass="56487">MKMAKTGFNSIIRYNCFKKKRDKGIKKNIEPAATDNVRIKRGTTSLIKQYFVDYTANSNLHGLKYIGEKERTPVEKIFWLLMFTCCVVFCAYLIQKVWVKWNDSPVIVSFAETSTPVWQIPYPAVTLCPEIKTMQTVFNYTKYYHLEETNFTTEETHLFEDVSVACTFDLYLRMNGRNFSHGNETVENIKKVSPKIDDVIMGIKWKGVLYDEPILSPILTEEGYCYTFNTIDADQLLRTENLNTDYTYLELSNKSQTWTLENGYPPNTPLETYPHRGLGYGENAGLILLLLANKKNFDYLCSGPTQGFKILLHNPAEFPRLSQQYFRIPIAQDVVVAVKPKMMTTSEGLKPYDSTRRQCYFPNERYLKFFKVYTQTNCENECLTNFTYARCSCVHFGMPHGPEMKVCSLGKKTCMINARMELVTIEIQNNLEDAMHADDTIGEARRVATKCKCLPACTSVEYEAETSQADFNVEPLFRAFKYELDEETQG</sequence>
<evidence type="ECO:0000256" key="10">
    <source>
        <dbReference type="ARBA" id="ARBA00023201"/>
    </source>
</evidence>
<evidence type="ECO:0000256" key="4">
    <source>
        <dbReference type="ARBA" id="ARBA00022461"/>
    </source>
</evidence>
<evidence type="ECO:0000256" key="6">
    <source>
        <dbReference type="ARBA" id="ARBA00022989"/>
    </source>
</evidence>
<evidence type="ECO:0000256" key="7">
    <source>
        <dbReference type="ARBA" id="ARBA00023053"/>
    </source>
</evidence>
<comment type="subcellular location">
    <subcellularLocation>
        <location evidence="1">Membrane</location>
        <topology evidence="1">Multi-pass membrane protein</topology>
    </subcellularLocation>
</comment>
<dbReference type="PANTHER" id="PTHR11690:SF288">
    <property type="entry name" value="AMILORIDE-SENSITIVE NA+ CHANNEL-RELATED"/>
    <property type="match status" value="1"/>
</dbReference>
<dbReference type="AlphaFoldDB" id="A0AAU9U4N3"/>
<keyword evidence="9 13" id="KW-0472">Membrane</keyword>
<keyword evidence="5 12" id="KW-0812">Transmembrane</keyword>
<dbReference type="Pfam" id="PF00858">
    <property type="entry name" value="ASC"/>
    <property type="match status" value="1"/>
</dbReference>
<organism evidence="14 15">
    <name type="scientific">Euphydryas editha</name>
    <name type="common">Edith's checkerspot</name>
    <dbReference type="NCBI Taxonomy" id="104508"/>
    <lineage>
        <taxon>Eukaryota</taxon>
        <taxon>Metazoa</taxon>
        <taxon>Ecdysozoa</taxon>
        <taxon>Arthropoda</taxon>
        <taxon>Hexapoda</taxon>
        <taxon>Insecta</taxon>
        <taxon>Pterygota</taxon>
        <taxon>Neoptera</taxon>
        <taxon>Endopterygota</taxon>
        <taxon>Lepidoptera</taxon>
        <taxon>Glossata</taxon>
        <taxon>Ditrysia</taxon>
        <taxon>Papilionoidea</taxon>
        <taxon>Nymphalidae</taxon>
        <taxon>Nymphalinae</taxon>
        <taxon>Euphydryas</taxon>
    </lineage>
</organism>
<gene>
    <name evidence="14" type="ORF">EEDITHA_LOCUS8605</name>
</gene>
<keyword evidence="15" id="KW-1185">Reference proteome</keyword>
<keyword evidence="6 13" id="KW-1133">Transmembrane helix</keyword>
<reference evidence="14" key="1">
    <citation type="submission" date="2022-03" db="EMBL/GenBank/DDBJ databases">
        <authorList>
            <person name="Tunstrom K."/>
        </authorList>
    </citation>
    <scope>NUCLEOTIDE SEQUENCE</scope>
</reference>
<dbReference type="PANTHER" id="PTHR11690">
    <property type="entry name" value="AMILORIDE-SENSITIVE SODIUM CHANNEL-RELATED"/>
    <property type="match status" value="1"/>
</dbReference>
<comment type="similarity">
    <text evidence="2 12">Belongs to the amiloride-sensitive sodium channel (TC 1.A.6) family.</text>
</comment>
<keyword evidence="4 12" id="KW-0894">Sodium channel</keyword>
<dbReference type="GO" id="GO:0005886">
    <property type="term" value="C:plasma membrane"/>
    <property type="evidence" value="ECO:0007669"/>
    <property type="project" value="TreeGrafter"/>
</dbReference>
<evidence type="ECO:0000256" key="1">
    <source>
        <dbReference type="ARBA" id="ARBA00004141"/>
    </source>
</evidence>
<keyword evidence="3 12" id="KW-0813">Transport</keyword>
<protein>
    <recommendedName>
        <fullName evidence="16">Pickpocket protein 28-like</fullName>
    </recommendedName>
</protein>
<comment type="caution">
    <text evidence="14">The sequence shown here is derived from an EMBL/GenBank/DDBJ whole genome shotgun (WGS) entry which is preliminary data.</text>
</comment>
<dbReference type="Gene3D" id="2.60.470.10">
    <property type="entry name" value="Acid-sensing ion channels like domains"/>
    <property type="match status" value="1"/>
</dbReference>
<evidence type="ECO:0000256" key="3">
    <source>
        <dbReference type="ARBA" id="ARBA00022448"/>
    </source>
</evidence>
<evidence type="ECO:0000313" key="14">
    <source>
        <dbReference type="EMBL" id="CAH2092886.1"/>
    </source>
</evidence>
<dbReference type="InterPro" id="IPR001873">
    <property type="entry name" value="ENaC"/>
</dbReference>
<evidence type="ECO:0000313" key="15">
    <source>
        <dbReference type="Proteomes" id="UP001153954"/>
    </source>
</evidence>
<proteinExistence type="inferred from homology"/>
<name>A0AAU9U4N3_EUPED</name>
<evidence type="ECO:0000256" key="8">
    <source>
        <dbReference type="ARBA" id="ARBA00023065"/>
    </source>
</evidence>